<dbReference type="InterPro" id="IPR029071">
    <property type="entry name" value="Ubiquitin-like_domsf"/>
</dbReference>
<accession>A0A8J5L920</accession>
<evidence type="ECO:0000256" key="10">
    <source>
        <dbReference type="ARBA" id="ARBA00023157"/>
    </source>
</evidence>
<proteinExistence type="inferred from homology"/>
<keyword evidence="11" id="KW-0413">Isomerase</keyword>
<evidence type="ECO:0000256" key="2">
    <source>
        <dbReference type="ARBA" id="ARBA00004456"/>
    </source>
</evidence>
<evidence type="ECO:0000256" key="7">
    <source>
        <dbReference type="ARBA" id="ARBA00022946"/>
    </source>
</evidence>
<comment type="catalytic activity">
    <reaction evidence="1 11">
        <text>[protein]-peptidylproline (omega=180) = [protein]-peptidylproline (omega=0)</text>
        <dbReference type="Rhea" id="RHEA:16237"/>
        <dbReference type="Rhea" id="RHEA-COMP:10747"/>
        <dbReference type="Rhea" id="RHEA-COMP:10748"/>
        <dbReference type="ChEBI" id="CHEBI:83833"/>
        <dbReference type="ChEBI" id="CHEBI:83834"/>
        <dbReference type="EC" id="5.2.1.8"/>
    </reaction>
</comment>
<dbReference type="Gene3D" id="3.10.50.40">
    <property type="match status" value="1"/>
</dbReference>
<reference evidence="13 14" key="1">
    <citation type="submission" date="2020-08" db="EMBL/GenBank/DDBJ databases">
        <title>Plant Genome Project.</title>
        <authorList>
            <person name="Zhang R.-G."/>
        </authorList>
    </citation>
    <scope>NUCLEOTIDE SEQUENCE [LARGE SCALE GENOMIC DNA]</scope>
    <source>
        <tissue evidence="13">Rhizome</tissue>
    </source>
</reference>
<dbReference type="GO" id="GO:0009543">
    <property type="term" value="C:chloroplast thylakoid lumen"/>
    <property type="evidence" value="ECO:0007669"/>
    <property type="project" value="UniProtKB-SubCell"/>
</dbReference>
<name>A0A8J5L920_ZINOF</name>
<keyword evidence="7" id="KW-0809">Transit peptide</keyword>
<evidence type="ECO:0000256" key="5">
    <source>
        <dbReference type="ARBA" id="ARBA00022528"/>
    </source>
</evidence>
<dbReference type="InterPro" id="IPR044183">
    <property type="entry name" value="PNSL4/FKBP13-like"/>
</dbReference>
<organism evidence="13 14">
    <name type="scientific">Zingiber officinale</name>
    <name type="common">Ginger</name>
    <name type="synonym">Amomum zingiber</name>
    <dbReference type="NCBI Taxonomy" id="94328"/>
    <lineage>
        <taxon>Eukaryota</taxon>
        <taxon>Viridiplantae</taxon>
        <taxon>Streptophyta</taxon>
        <taxon>Embryophyta</taxon>
        <taxon>Tracheophyta</taxon>
        <taxon>Spermatophyta</taxon>
        <taxon>Magnoliopsida</taxon>
        <taxon>Liliopsida</taxon>
        <taxon>Zingiberales</taxon>
        <taxon>Zingiberaceae</taxon>
        <taxon>Zingiber</taxon>
    </lineage>
</organism>
<evidence type="ECO:0000256" key="3">
    <source>
        <dbReference type="ARBA" id="ARBA00006577"/>
    </source>
</evidence>
<sequence>MFTISTLSVTPSSPRFLSLPPRCHKVTPFLSERGPISVPPPSPLPIGDSRVEAAAASAPSLSSSSSYAESVPSTSRRLVGAGMCLLLMSSFADDANATRIQYFATVGEPLCDMNFARSGLGFCDVAVGTGAVAPRSELINVHYTARFADGTVFDSSYKRGRPLTMRIGAGKVLPGLDQGILGGGGVPPMHVGGKRKLLIPPLLAYGPEPAGCFQGKKWQNTAKKQCSFTYGIAIPQEPANLFLVQTIFHPNEENLSAWRKAKRTVKSRPFGTSSSACGLRQRWRLPRLLADLFVGLREPIEFQSVCAESPRCSGRGFSIQVVADSESFPALLFLIGNLSSERACLLRRLISARKERFRIGKVIGLFGMAEEDLIEIKFRLFDGTDIGPIKYKPSTTVQSLKEFVISRWPQGKILIKLSYVYTCSPCVFLPLAGFNQLLLDKDIAPRTINDVKLINAGKILDNHQTIAESRVPVGELPSGLITMHVVVRPPVSGKNDEKQLAESRKQNRCGCTIL</sequence>
<keyword evidence="8" id="KW-0793">Thylakoid</keyword>
<dbReference type="SUPFAM" id="SSF54236">
    <property type="entry name" value="Ubiquitin-like"/>
    <property type="match status" value="1"/>
</dbReference>
<evidence type="ECO:0000256" key="4">
    <source>
        <dbReference type="ARBA" id="ARBA00013194"/>
    </source>
</evidence>
<dbReference type="PANTHER" id="PTHR47833">
    <property type="entry name" value="PHOTOSYNTHETIC NDH SUBUNIT OF LUMENAL LOCATION 4, CHLOROPLASTIC"/>
    <property type="match status" value="1"/>
</dbReference>
<comment type="caution">
    <text evidence="13">The sequence shown here is derived from an EMBL/GenBank/DDBJ whole genome shotgun (WGS) entry which is preliminary data.</text>
</comment>
<dbReference type="GO" id="GO:0003755">
    <property type="term" value="F:peptidyl-prolyl cis-trans isomerase activity"/>
    <property type="evidence" value="ECO:0007669"/>
    <property type="project" value="UniProtKB-KW"/>
</dbReference>
<feature type="domain" description="PPIase FKBP-type" evidence="12">
    <location>
        <begin position="136"/>
        <end position="250"/>
    </location>
</feature>
<dbReference type="SUPFAM" id="SSF54534">
    <property type="entry name" value="FKBP-like"/>
    <property type="match status" value="1"/>
</dbReference>
<dbReference type="EC" id="5.2.1.8" evidence="4 11"/>
<dbReference type="Proteomes" id="UP000734854">
    <property type="component" value="Unassembled WGS sequence"/>
</dbReference>
<evidence type="ECO:0000256" key="11">
    <source>
        <dbReference type="PROSITE-ProRule" id="PRU00277"/>
    </source>
</evidence>
<dbReference type="InterPro" id="IPR001179">
    <property type="entry name" value="PPIase_FKBP_dom"/>
</dbReference>
<evidence type="ECO:0000256" key="6">
    <source>
        <dbReference type="ARBA" id="ARBA00022640"/>
    </source>
</evidence>
<keyword evidence="10" id="KW-1015">Disulfide bond</keyword>
<dbReference type="Gene3D" id="3.10.20.90">
    <property type="entry name" value="Phosphatidylinositol 3-kinase Catalytic Subunit, Chain A, domain 1"/>
    <property type="match status" value="1"/>
</dbReference>
<dbReference type="PROSITE" id="PS50059">
    <property type="entry name" value="FKBP_PPIASE"/>
    <property type="match status" value="1"/>
</dbReference>
<dbReference type="InterPro" id="IPR046357">
    <property type="entry name" value="PPIase_dom_sf"/>
</dbReference>
<dbReference type="Pfam" id="PF00254">
    <property type="entry name" value="FKBP_C"/>
    <property type="match status" value="1"/>
</dbReference>
<evidence type="ECO:0000256" key="8">
    <source>
        <dbReference type="ARBA" id="ARBA00023078"/>
    </source>
</evidence>
<dbReference type="AlphaFoldDB" id="A0A8J5L920"/>
<keyword evidence="14" id="KW-1185">Reference proteome</keyword>
<evidence type="ECO:0000313" key="13">
    <source>
        <dbReference type="EMBL" id="KAG6504791.1"/>
    </source>
</evidence>
<protein>
    <recommendedName>
        <fullName evidence="4 11">peptidylprolyl isomerase</fullName>
        <ecNumber evidence="4 11">5.2.1.8</ecNumber>
    </recommendedName>
</protein>
<dbReference type="PANTHER" id="PTHR47833:SF1">
    <property type="entry name" value="PHOTOSYNTHETIC NDH SUBUNIT OF LUMENAL LOCATION 4, CHLOROPLASTIC"/>
    <property type="match status" value="1"/>
</dbReference>
<evidence type="ECO:0000256" key="1">
    <source>
        <dbReference type="ARBA" id="ARBA00000971"/>
    </source>
</evidence>
<dbReference type="InterPro" id="IPR039540">
    <property type="entry name" value="UBL3-like_ubiquitin_dom"/>
</dbReference>
<dbReference type="FunFam" id="3.10.50.40:FF:000032">
    <property type="entry name" value="Peptidylprolyl isomerase"/>
    <property type="match status" value="1"/>
</dbReference>
<dbReference type="CDD" id="cd01814">
    <property type="entry name" value="Ubl_MUBs_plant"/>
    <property type="match status" value="1"/>
</dbReference>
<comment type="subcellular location">
    <subcellularLocation>
        <location evidence="2">Plastid</location>
        <location evidence="2">Chloroplast thylakoid lumen</location>
    </subcellularLocation>
</comment>
<evidence type="ECO:0000259" key="12">
    <source>
        <dbReference type="PROSITE" id="PS50059"/>
    </source>
</evidence>
<dbReference type="EMBL" id="JACMSC010000010">
    <property type="protein sequence ID" value="KAG6504791.1"/>
    <property type="molecule type" value="Genomic_DNA"/>
</dbReference>
<evidence type="ECO:0000313" key="14">
    <source>
        <dbReference type="Proteomes" id="UP000734854"/>
    </source>
</evidence>
<keyword evidence="6" id="KW-0934">Plastid</keyword>
<keyword evidence="5" id="KW-0150">Chloroplast</keyword>
<gene>
    <name evidence="13" type="ORF">ZIOFF_037138</name>
</gene>
<keyword evidence="9 11" id="KW-0697">Rotamase</keyword>
<evidence type="ECO:0000256" key="9">
    <source>
        <dbReference type="ARBA" id="ARBA00023110"/>
    </source>
</evidence>
<comment type="similarity">
    <text evidence="3">Belongs to the FKBP-type PPIase family.</text>
</comment>
<dbReference type="Pfam" id="PF13881">
    <property type="entry name" value="Rad60-SLD_2"/>
    <property type="match status" value="2"/>
</dbReference>